<sequence length="80" mass="9504">MSDNDIQKVLDKLGRQVSKIAEENRVYKLHESALKEFISQLSQFISKEDWVKLYESGNEPFVKDLMKEWGSQLFPKDYNY</sequence>
<protein>
    <submittedName>
        <fullName evidence="1">Uncharacterized protein</fullName>
    </submittedName>
</protein>
<organism evidence="1">
    <name type="scientific">marine metagenome</name>
    <dbReference type="NCBI Taxonomy" id="408172"/>
    <lineage>
        <taxon>unclassified sequences</taxon>
        <taxon>metagenomes</taxon>
        <taxon>ecological metagenomes</taxon>
    </lineage>
</organism>
<name>A0A382WJG6_9ZZZZ</name>
<dbReference type="AlphaFoldDB" id="A0A382WJG6"/>
<evidence type="ECO:0000313" key="1">
    <source>
        <dbReference type="EMBL" id="SVD58211.1"/>
    </source>
</evidence>
<accession>A0A382WJG6</accession>
<dbReference type="EMBL" id="UINC01159880">
    <property type="protein sequence ID" value="SVD58211.1"/>
    <property type="molecule type" value="Genomic_DNA"/>
</dbReference>
<reference evidence="1" key="1">
    <citation type="submission" date="2018-05" db="EMBL/GenBank/DDBJ databases">
        <authorList>
            <person name="Lanie J.A."/>
            <person name="Ng W.-L."/>
            <person name="Kazmierczak K.M."/>
            <person name="Andrzejewski T.M."/>
            <person name="Davidsen T.M."/>
            <person name="Wayne K.J."/>
            <person name="Tettelin H."/>
            <person name="Glass J.I."/>
            <person name="Rusch D."/>
            <person name="Podicherti R."/>
            <person name="Tsui H.-C.T."/>
            <person name="Winkler M.E."/>
        </authorList>
    </citation>
    <scope>NUCLEOTIDE SEQUENCE</scope>
</reference>
<gene>
    <name evidence="1" type="ORF">METZ01_LOCUS411065</name>
</gene>
<proteinExistence type="predicted"/>